<dbReference type="GO" id="GO:0005829">
    <property type="term" value="C:cytosol"/>
    <property type="evidence" value="ECO:0007669"/>
    <property type="project" value="TreeGrafter"/>
</dbReference>
<dbReference type="NCBIfam" id="TIGR01430">
    <property type="entry name" value="aden_deam"/>
    <property type="match status" value="1"/>
</dbReference>
<dbReference type="InterPro" id="IPR006330">
    <property type="entry name" value="Ado/ade_deaminase"/>
</dbReference>
<evidence type="ECO:0000256" key="2">
    <source>
        <dbReference type="ARBA" id="ARBA00004296"/>
    </source>
</evidence>
<evidence type="ECO:0000256" key="7">
    <source>
        <dbReference type="ARBA" id="ARBA00022801"/>
    </source>
</evidence>
<comment type="subcellular location">
    <subcellularLocation>
        <location evidence="2">Cell membrane</location>
        <topology evidence="2">Peripheral membrane protein</topology>
        <orientation evidence="2">Extracellular side</orientation>
    </subcellularLocation>
</comment>
<evidence type="ECO:0000259" key="9">
    <source>
        <dbReference type="Pfam" id="PF00962"/>
    </source>
</evidence>
<keyword evidence="8" id="KW-0862">Zinc</keyword>
<dbReference type="GO" id="GO:0009168">
    <property type="term" value="P:purine ribonucleoside monophosphate biosynthetic process"/>
    <property type="evidence" value="ECO:0007669"/>
    <property type="project" value="InterPro"/>
</dbReference>
<comment type="similarity">
    <text evidence="3">Belongs to the metallo-dependent hydrolases superfamily. Adenosine and AMP deaminases family.</text>
</comment>
<reference evidence="10 11" key="1">
    <citation type="journal article" date="2014" name="Nat. Commun.">
        <title>Molecular traces of alternative social organization in a termite genome.</title>
        <authorList>
            <person name="Terrapon N."/>
            <person name="Li C."/>
            <person name="Robertson H.M."/>
            <person name="Ji L."/>
            <person name="Meng X."/>
            <person name="Booth W."/>
            <person name="Chen Z."/>
            <person name="Childers C.P."/>
            <person name="Glastad K.M."/>
            <person name="Gokhale K."/>
            <person name="Gowin J."/>
            <person name="Gronenberg W."/>
            <person name="Hermansen R.A."/>
            <person name="Hu H."/>
            <person name="Hunt B.G."/>
            <person name="Huylmans A.K."/>
            <person name="Khalil S.M."/>
            <person name="Mitchell R.D."/>
            <person name="Munoz-Torres M.C."/>
            <person name="Mustard J.A."/>
            <person name="Pan H."/>
            <person name="Reese J.T."/>
            <person name="Scharf M.E."/>
            <person name="Sun F."/>
            <person name="Vogel H."/>
            <person name="Xiao J."/>
            <person name="Yang W."/>
            <person name="Yang Z."/>
            <person name="Yang Z."/>
            <person name="Zhou J."/>
            <person name="Zhu J."/>
            <person name="Brent C.S."/>
            <person name="Elsik C.G."/>
            <person name="Goodisman M.A."/>
            <person name="Liberles D.A."/>
            <person name="Roe R.M."/>
            <person name="Vargo E.L."/>
            <person name="Vilcinskas A."/>
            <person name="Wang J."/>
            <person name="Bornberg-Bauer E."/>
            <person name="Korb J."/>
            <person name="Zhang G."/>
            <person name="Liebig J."/>
        </authorList>
    </citation>
    <scope>NUCLEOTIDE SEQUENCE [LARGE SCALE GENOMIC DNA]</scope>
    <source>
        <tissue evidence="10">Whole organism</tissue>
    </source>
</reference>
<evidence type="ECO:0000256" key="8">
    <source>
        <dbReference type="ARBA" id="ARBA00022833"/>
    </source>
</evidence>
<keyword evidence="7" id="KW-0378">Hydrolase</keyword>
<feature type="domain" description="Adenosine deaminase" evidence="9">
    <location>
        <begin position="16"/>
        <end position="352"/>
    </location>
</feature>
<protein>
    <recommendedName>
        <fullName evidence="5">Adenosine deaminase</fullName>
        <ecNumber evidence="4">3.5.4.4</ecNumber>
    </recommendedName>
</protein>
<dbReference type="EMBL" id="KK852696">
    <property type="protein sequence ID" value="KDR18263.1"/>
    <property type="molecule type" value="Genomic_DNA"/>
</dbReference>
<dbReference type="GO" id="GO:0043103">
    <property type="term" value="P:hypoxanthine salvage"/>
    <property type="evidence" value="ECO:0007669"/>
    <property type="project" value="TreeGrafter"/>
</dbReference>
<dbReference type="Pfam" id="PF00962">
    <property type="entry name" value="A_deaminase"/>
    <property type="match status" value="1"/>
</dbReference>
<dbReference type="PANTHER" id="PTHR11409:SF43">
    <property type="entry name" value="ADENOSINE DEAMINASE"/>
    <property type="match status" value="1"/>
</dbReference>
<dbReference type="InterPro" id="IPR001365">
    <property type="entry name" value="A_deaminase_dom"/>
</dbReference>
<dbReference type="InParanoid" id="A0A067RE13"/>
<dbReference type="PANTHER" id="PTHR11409">
    <property type="entry name" value="ADENOSINE DEAMINASE"/>
    <property type="match status" value="1"/>
</dbReference>
<gene>
    <name evidence="10" type="ORF">L798_07841</name>
</gene>
<keyword evidence="11" id="KW-1185">Reference proteome</keyword>
<dbReference type="GO" id="GO:0046103">
    <property type="term" value="P:inosine biosynthetic process"/>
    <property type="evidence" value="ECO:0007669"/>
    <property type="project" value="TreeGrafter"/>
</dbReference>
<dbReference type="SUPFAM" id="SSF51556">
    <property type="entry name" value="Metallo-dependent hydrolases"/>
    <property type="match status" value="1"/>
</dbReference>
<dbReference type="InterPro" id="IPR032466">
    <property type="entry name" value="Metal_Hydrolase"/>
</dbReference>
<dbReference type="Gene3D" id="3.20.20.140">
    <property type="entry name" value="Metal-dependent hydrolases"/>
    <property type="match status" value="1"/>
</dbReference>
<dbReference type="GO" id="GO:0009897">
    <property type="term" value="C:external side of plasma membrane"/>
    <property type="evidence" value="ECO:0007669"/>
    <property type="project" value="TreeGrafter"/>
</dbReference>
<dbReference type="EC" id="3.5.4.4" evidence="4"/>
<organism evidence="10 11">
    <name type="scientific">Zootermopsis nevadensis</name>
    <name type="common">Dampwood termite</name>
    <dbReference type="NCBI Taxonomy" id="136037"/>
    <lineage>
        <taxon>Eukaryota</taxon>
        <taxon>Metazoa</taxon>
        <taxon>Ecdysozoa</taxon>
        <taxon>Arthropoda</taxon>
        <taxon>Hexapoda</taxon>
        <taxon>Insecta</taxon>
        <taxon>Pterygota</taxon>
        <taxon>Neoptera</taxon>
        <taxon>Polyneoptera</taxon>
        <taxon>Dictyoptera</taxon>
        <taxon>Blattodea</taxon>
        <taxon>Blattoidea</taxon>
        <taxon>Termitoidae</taxon>
        <taxon>Termopsidae</taxon>
        <taxon>Zootermopsis</taxon>
    </lineage>
</organism>
<dbReference type="PROSITE" id="PS00485">
    <property type="entry name" value="A_DEAMINASE"/>
    <property type="match status" value="1"/>
</dbReference>
<evidence type="ECO:0000256" key="3">
    <source>
        <dbReference type="ARBA" id="ARBA00006676"/>
    </source>
</evidence>
<dbReference type="OMA" id="NHFTIHA"/>
<evidence type="ECO:0000256" key="4">
    <source>
        <dbReference type="ARBA" id="ARBA00012784"/>
    </source>
</evidence>
<comment type="cofactor">
    <cofactor evidence="1">
        <name>Zn(2+)</name>
        <dbReference type="ChEBI" id="CHEBI:29105"/>
    </cofactor>
</comment>
<dbReference type="GO" id="GO:0046872">
    <property type="term" value="F:metal ion binding"/>
    <property type="evidence" value="ECO:0007669"/>
    <property type="project" value="UniProtKB-KW"/>
</dbReference>
<evidence type="ECO:0000256" key="1">
    <source>
        <dbReference type="ARBA" id="ARBA00001947"/>
    </source>
</evidence>
<dbReference type="GO" id="GO:0060169">
    <property type="term" value="P:negative regulation of adenosine receptor signaling pathway"/>
    <property type="evidence" value="ECO:0007669"/>
    <property type="project" value="TreeGrafter"/>
</dbReference>
<dbReference type="Proteomes" id="UP000027135">
    <property type="component" value="Unassembled WGS sequence"/>
</dbReference>
<dbReference type="GO" id="GO:0006154">
    <property type="term" value="P:adenosine catabolic process"/>
    <property type="evidence" value="ECO:0007669"/>
    <property type="project" value="TreeGrafter"/>
</dbReference>
<dbReference type="STRING" id="136037.A0A067RE13"/>
<evidence type="ECO:0000256" key="5">
    <source>
        <dbReference type="ARBA" id="ARBA00018099"/>
    </source>
</evidence>
<sequence>MFLSSNRVTNKILQSRVELHVHLDGSLRHETIWELSKEKGLHLPGNGTFQDLQEAMVIRRPKDLGHFLEPFLISTPCIAGDLSAIERIAYEFCEDKAKTGVLYVEARYSPHSLLAKDCPSDIEALSEVVRAVNRGHARGEAAFHVKVKSILCTLVGTNTGLEVVQLCENFKNEGVLGIDMASPPKSVPKEFVEVPDKGIEVDAFQKAAKLGIHRTVHAGETGSAEMVKRAIEIYDAERIGHGYHILEDNAVYQMALQRGIHLENCPWSSYLTGSVPLSTPKHPVVQFAEDRANFSISTDDPMVTGQQLQGDYELVNNYWGLTEADLLRANLNAARSCFLPQAEKKELLSQLKSIYGLDETDGI</sequence>
<dbReference type="eggNOG" id="KOG1097">
    <property type="taxonomic scope" value="Eukaryota"/>
</dbReference>
<proteinExistence type="inferred from homology"/>
<dbReference type="AlphaFoldDB" id="A0A067RE13"/>
<evidence type="ECO:0000313" key="10">
    <source>
        <dbReference type="EMBL" id="KDR18263.1"/>
    </source>
</evidence>
<name>A0A067RE13_ZOONE</name>
<evidence type="ECO:0000313" key="11">
    <source>
        <dbReference type="Proteomes" id="UP000027135"/>
    </source>
</evidence>
<dbReference type="InterPro" id="IPR006650">
    <property type="entry name" value="A/AMP_deam_AS"/>
</dbReference>
<accession>A0A067RE13</accession>
<evidence type="ECO:0000256" key="6">
    <source>
        <dbReference type="ARBA" id="ARBA00022723"/>
    </source>
</evidence>
<keyword evidence="6" id="KW-0479">Metal-binding</keyword>
<dbReference type="GO" id="GO:0004000">
    <property type="term" value="F:adenosine deaminase activity"/>
    <property type="evidence" value="ECO:0007669"/>
    <property type="project" value="UniProtKB-ARBA"/>
</dbReference>